<dbReference type="GO" id="GO:0008955">
    <property type="term" value="F:peptidoglycan glycosyltransferase activity"/>
    <property type="evidence" value="ECO:0007669"/>
    <property type="project" value="UniProtKB-EC"/>
</dbReference>
<gene>
    <name evidence="22" type="ORF">A2815_00840</name>
</gene>
<feature type="transmembrane region" description="Helical" evidence="21">
    <location>
        <begin position="188"/>
        <end position="208"/>
    </location>
</feature>
<comment type="caution">
    <text evidence="22">The sequence shown here is derived from an EMBL/GenBank/DDBJ whole genome shotgun (WGS) entry which is preliminary data.</text>
</comment>
<keyword evidence="13" id="KW-0961">Cell wall biogenesis/degradation</keyword>
<feature type="transmembrane region" description="Helical" evidence="21">
    <location>
        <begin position="143"/>
        <end position="160"/>
    </location>
</feature>
<dbReference type="NCBIfam" id="TIGR02614">
    <property type="entry name" value="ftsW"/>
    <property type="match status" value="1"/>
</dbReference>
<evidence type="ECO:0000256" key="9">
    <source>
        <dbReference type="ARBA" id="ARBA00022984"/>
    </source>
</evidence>
<evidence type="ECO:0000256" key="11">
    <source>
        <dbReference type="ARBA" id="ARBA00023136"/>
    </source>
</evidence>
<dbReference type="PANTHER" id="PTHR30474:SF2">
    <property type="entry name" value="PEPTIDOGLYCAN GLYCOSYLTRANSFERASE FTSW-RELATED"/>
    <property type="match status" value="1"/>
</dbReference>
<evidence type="ECO:0000256" key="20">
    <source>
        <dbReference type="ARBA" id="ARBA00049902"/>
    </source>
</evidence>
<comment type="pathway">
    <text evidence="2">Cell wall biogenesis; peptidoglycan biosynthesis.</text>
</comment>
<keyword evidence="10 21" id="KW-1133">Transmembrane helix</keyword>
<evidence type="ECO:0000256" key="7">
    <source>
        <dbReference type="ARBA" id="ARBA00022692"/>
    </source>
</evidence>
<dbReference type="EC" id="2.4.99.28" evidence="19"/>
<dbReference type="GO" id="GO:0071555">
    <property type="term" value="P:cell wall organization"/>
    <property type="evidence" value="ECO:0007669"/>
    <property type="project" value="UniProtKB-KW"/>
</dbReference>
<evidence type="ECO:0000313" key="23">
    <source>
        <dbReference type="Proteomes" id="UP000176974"/>
    </source>
</evidence>
<dbReference type="Proteomes" id="UP000176974">
    <property type="component" value="Unassembled WGS sequence"/>
</dbReference>
<dbReference type="GO" id="GO:0008360">
    <property type="term" value="P:regulation of cell shape"/>
    <property type="evidence" value="ECO:0007669"/>
    <property type="project" value="UniProtKB-KW"/>
</dbReference>
<name>A0A1G2FB95_9BACT</name>
<feature type="transmembrane region" description="Helical" evidence="21">
    <location>
        <begin position="74"/>
        <end position="92"/>
    </location>
</feature>
<evidence type="ECO:0000256" key="10">
    <source>
        <dbReference type="ARBA" id="ARBA00022989"/>
    </source>
</evidence>
<evidence type="ECO:0000256" key="2">
    <source>
        <dbReference type="ARBA" id="ARBA00004752"/>
    </source>
</evidence>
<dbReference type="GO" id="GO:0005886">
    <property type="term" value="C:plasma membrane"/>
    <property type="evidence" value="ECO:0007669"/>
    <property type="project" value="UniProtKB-SubCell"/>
</dbReference>
<evidence type="ECO:0000256" key="15">
    <source>
        <dbReference type="ARBA" id="ARBA00033270"/>
    </source>
</evidence>
<feature type="transmembrane region" description="Helical" evidence="21">
    <location>
        <begin position="265"/>
        <end position="290"/>
    </location>
</feature>
<sequence length="366" mass="40084">MTKPYHPDYILISTVIALIIFGLIVLASASVVISQENFNESYYFLKHQIFYGLLIGIVLWLICQKIYYRHWIKLALPLLIFTLVLLSLVFVPEIGYQFGGAKRWIAFGPLSLQPSEIAKLTFILYMAALFGKNKRDIVDVKKGLIPFLIITVIIGILIALEPDIGTLMTIALMGGIVYFLAGAKISHLFALGILGLGAFFLFIKTAAYRMDRLTVYLYPEKDPQGIGYQISQALLAIGSGGLLGRGLGHSLQKWEYLPEVISDSIFAIMAEELGLIGASVLIILFIIFAWRGFKVAKNAPDVFGRLLAGGITGWLVFQAFINIMAITGLIPLTGIPLPFISYGGSAMAVSLAGIGILVNVSKYAKI</sequence>
<accession>A0A1G2FB95</accession>
<proteinExistence type="inferred from homology"/>
<comment type="similarity">
    <text evidence="16">Belongs to the SEDS family. FtsW subfamily.</text>
</comment>
<dbReference type="GO" id="GO:0009252">
    <property type="term" value="P:peptidoglycan biosynthetic process"/>
    <property type="evidence" value="ECO:0007669"/>
    <property type="project" value="UniProtKB-KW"/>
</dbReference>
<evidence type="ECO:0000256" key="6">
    <source>
        <dbReference type="ARBA" id="ARBA00022679"/>
    </source>
</evidence>
<feature type="transmembrane region" description="Helical" evidence="21">
    <location>
        <begin position="166"/>
        <end position="181"/>
    </location>
</feature>
<feature type="transmembrane region" description="Helical" evidence="21">
    <location>
        <begin position="112"/>
        <end position="131"/>
    </location>
</feature>
<evidence type="ECO:0000256" key="1">
    <source>
        <dbReference type="ARBA" id="ARBA00004651"/>
    </source>
</evidence>
<evidence type="ECO:0000256" key="8">
    <source>
        <dbReference type="ARBA" id="ARBA00022960"/>
    </source>
</evidence>
<evidence type="ECO:0000256" key="21">
    <source>
        <dbReference type="SAM" id="Phobius"/>
    </source>
</evidence>
<keyword evidence="12" id="KW-0131">Cell cycle</keyword>
<dbReference type="GO" id="GO:0032153">
    <property type="term" value="C:cell division site"/>
    <property type="evidence" value="ECO:0007669"/>
    <property type="project" value="TreeGrafter"/>
</dbReference>
<dbReference type="InterPro" id="IPR001182">
    <property type="entry name" value="FtsW/RodA"/>
</dbReference>
<evidence type="ECO:0000256" key="12">
    <source>
        <dbReference type="ARBA" id="ARBA00023306"/>
    </source>
</evidence>
<dbReference type="InterPro" id="IPR018365">
    <property type="entry name" value="Cell_cycle_FtsW-rel_CS"/>
</dbReference>
<evidence type="ECO:0000256" key="14">
    <source>
        <dbReference type="ARBA" id="ARBA00032370"/>
    </source>
</evidence>
<dbReference type="InterPro" id="IPR013437">
    <property type="entry name" value="FtsW"/>
</dbReference>
<dbReference type="PANTHER" id="PTHR30474">
    <property type="entry name" value="CELL CYCLE PROTEIN"/>
    <property type="match status" value="1"/>
</dbReference>
<keyword evidence="3" id="KW-1003">Cell membrane</keyword>
<keyword evidence="5" id="KW-0328">Glycosyltransferase</keyword>
<reference evidence="22 23" key="1">
    <citation type="journal article" date="2016" name="Nat. Commun.">
        <title>Thousands of microbial genomes shed light on interconnected biogeochemical processes in an aquifer system.</title>
        <authorList>
            <person name="Anantharaman K."/>
            <person name="Brown C.T."/>
            <person name="Hug L.A."/>
            <person name="Sharon I."/>
            <person name="Castelle C.J."/>
            <person name="Probst A.J."/>
            <person name="Thomas B.C."/>
            <person name="Singh A."/>
            <person name="Wilkins M.J."/>
            <person name="Karaoz U."/>
            <person name="Brodie E.L."/>
            <person name="Williams K.H."/>
            <person name="Hubbard S.S."/>
            <person name="Banfield J.F."/>
        </authorList>
    </citation>
    <scope>NUCLEOTIDE SEQUENCE [LARGE SCALE GENOMIC DNA]</scope>
</reference>
<evidence type="ECO:0000256" key="13">
    <source>
        <dbReference type="ARBA" id="ARBA00023316"/>
    </source>
</evidence>
<evidence type="ECO:0000256" key="3">
    <source>
        <dbReference type="ARBA" id="ARBA00022475"/>
    </source>
</evidence>
<evidence type="ECO:0000313" key="22">
    <source>
        <dbReference type="EMBL" id="OGZ34910.1"/>
    </source>
</evidence>
<evidence type="ECO:0000256" key="18">
    <source>
        <dbReference type="ARBA" id="ARBA00041418"/>
    </source>
</evidence>
<evidence type="ECO:0000256" key="17">
    <source>
        <dbReference type="ARBA" id="ARBA00041185"/>
    </source>
</evidence>
<feature type="transmembrane region" description="Helical" evidence="21">
    <location>
        <begin position="302"/>
        <end position="327"/>
    </location>
</feature>
<comment type="catalytic activity">
    <reaction evidence="20">
        <text>[GlcNAc-(1-&gt;4)-Mur2Ac(oyl-L-Ala-gamma-D-Glu-L-Lys-D-Ala-D-Ala)](n)-di-trans,octa-cis-undecaprenyl diphosphate + beta-D-GlcNAc-(1-&gt;4)-Mur2Ac(oyl-L-Ala-gamma-D-Glu-L-Lys-D-Ala-D-Ala)-di-trans,octa-cis-undecaprenyl diphosphate = [GlcNAc-(1-&gt;4)-Mur2Ac(oyl-L-Ala-gamma-D-Glu-L-Lys-D-Ala-D-Ala)](n+1)-di-trans,octa-cis-undecaprenyl diphosphate + di-trans,octa-cis-undecaprenyl diphosphate + H(+)</text>
        <dbReference type="Rhea" id="RHEA:23708"/>
        <dbReference type="Rhea" id="RHEA-COMP:9602"/>
        <dbReference type="Rhea" id="RHEA-COMP:9603"/>
        <dbReference type="ChEBI" id="CHEBI:15378"/>
        <dbReference type="ChEBI" id="CHEBI:58405"/>
        <dbReference type="ChEBI" id="CHEBI:60033"/>
        <dbReference type="ChEBI" id="CHEBI:78435"/>
        <dbReference type="EC" id="2.4.99.28"/>
    </reaction>
</comment>
<organism evidence="22 23">
    <name type="scientific">Candidatus Portnoybacteria bacterium RIFCSPHIGHO2_01_FULL_40_12b</name>
    <dbReference type="NCBI Taxonomy" id="1801994"/>
    <lineage>
        <taxon>Bacteria</taxon>
        <taxon>Candidatus Portnoyibacteriota</taxon>
    </lineage>
</organism>
<feature type="transmembrane region" description="Helical" evidence="21">
    <location>
        <begin position="45"/>
        <end position="62"/>
    </location>
</feature>
<keyword evidence="11 21" id="KW-0472">Membrane</keyword>
<evidence type="ECO:0000256" key="5">
    <source>
        <dbReference type="ARBA" id="ARBA00022676"/>
    </source>
</evidence>
<feature type="transmembrane region" description="Helical" evidence="21">
    <location>
        <begin position="9"/>
        <end position="33"/>
    </location>
</feature>
<dbReference type="EMBL" id="MHMY01000023">
    <property type="protein sequence ID" value="OGZ34910.1"/>
    <property type="molecule type" value="Genomic_DNA"/>
</dbReference>
<keyword evidence="8" id="KW-0133">Cell shape</keyword>
<dbReference type="GO" id="GO:0051301">
    <property type="term" value="P:cell division"/>
    <property type="evidence" value="ECO:0007669"/>
    <property type="project" value="UniProtKB-KW"/>
</dbReference>
<protein>
    <recommendedName>
        <fullName evidence="17">Probable peptidoglycan glycosyltransferase FtsW</fullName>
        <ecNumber evidence="19">2.4.99.28</ecNumber>
    </recommendedName>
    <alternativeName>
        <fullName evidence="18">Cell division protein FtsW</fullName>
    </alternativeName>
    <alternativeName>
        <fullName evidence="15">Cell wall polymerase</fullName>
    </alternativeName>
    <alternativeName>
        <fullName evidence="14">Peptidoglycan polymerase</fullName>
    </alternativeName>
</protein>
<dbReference type="Pfam" id="PF01098">
    <property type="entry name" value="FTSW_RODA_SPOVE"/>
    <property type="match status" value="1"/>
</dbReference>
<dbReference type="AlphaFoldDB" id="A0A1G2FB95"/>
<feature type="transmembrane region" description="Helical" evidence="21">
    <location>
        <begin position="339"/>
        <end position="360"/>
    </location>
</feature>
<keyword evidence="7 21" id="KW-0812">Transmembrane</keyword>
<dbReference type="PROSITE" id="PS00428">
    <property type="entry name" value="FTSW_RODA_SPOVE"/>
    <property type="match status" value="1"/>
</dbReference>
<keyword evidence="9" id="KW-0573">Peptidoglycan synthesis</keyword>
<comment type="subcellular location">
    <subcellularLocation>
        <location evidence="1">Cell membrane</location>
        <topology evidence="1">Multi-pass membrane protein</topology>
    </subcellularLocation>
</comment>
<dbReference type="GO" id="GO:0015648">
    <property type="term" value="F:lipid-linked peptidoglycan transporter activity"/>
    <property type="evidence" value="ECO:0007669"/>
    <property type="project" value="TreeGrafter"/>
</dbReference>
<keyword evidence="6" id="KW-0808">Transferase</keyword>
<evidence type="ECO:0000256" key="4">
    <source>
        <dbReference type="ARBA" id="ARBA00022618"/>
    </source>
</evidence>
<evidence type="ECO:0000256" key="19">
    <source>
        <dbReference type="ARBA" id="ARBA00044770"/>
    </source>
</evidence>
<keyword evidence="4 22" id="KW-0132">Cell division</keyword>
<evidence type="ECO:0000256" key="16">
    <source>
        <dbReference type="ARBA" id="ARBA00038053"/>
    </source>
</evidence>